<dbReference type="SUPFAM" id="SSF52540">
    <property type="entry name" value="P-loop containing nucleoside triphosphate hydrolases"/>
    <property type="match status" value="1"/>
</dbReference>
<protein>
    <recommendedName>
        <fullName evidence="2">G domain-containing protein</fullName>
    </recommendedName>
</protein>
<evidence type="ECO:0000259" key="2">
    <source>
        <dbReference type="Pfam" id="PF01926"/>
    </source>
</evidence>
<dbReference type="OrthoDB" id="25620at2759"/>
<dbReference type="GO" id="GO:0005525">
    <property type="term" value="F:GTP binding"/>
    <property type="evidence" value="ECO:0007669"/>
    <property type="project" value="InterPro"/>
</dbReference>
<dbReference type="CDD" id="cd00882">
    <property type="entry name" value="Ras_like_GTPase"/>
    <property type="match status" value="1"/>
</dbReference>
<feature type="compositionally biased region" description="Polar residues" evidence="1">
    <location>
        <begin position="1"/>
        <end position="13"/>
    </location>
</feature>
<accession>A0A1X7TD84</accession>
<reference evidence="3" key="1">
    <citation type="submission" date="2017-05" db="UniProtKB">
        <authorList>
            <consortium name="EnsemblMetazoa"/>
        </authorList>
    </citation>
    <scope>IDENTIFICATION</scope>
</reference>
<dbReference type="STRING" id="400682.A0A1X7TD84"/>
<dbReference type="InterPro" id="IPR006073">
    <property type="entry name" value="GTP-bd"/>
</dbReference>
<evidence type="ECO:0000256" key="1">
    <source>
        <dbReference type="SAM" id="MobiDB-lite"/>
    </source>
</evidence>
<dbReference type="InterPro" id="IPR027417">
    <property type="entry name" value="P-loop_NTPase"/>
</dbReference>
<evidence type="ECO:0000313" key="3">
    <source>
        <dbReference type="EnsemblMetazoa" id="Aqu2.1.12305_001"/>
    </source>
</evidence>
<name>A0A1X7TD84_AMPQE</name>
<dbReference type="Gene3D" id="3.40.50.300">
    <property type="entry name" value="P-loop containing nucleotide triphosphate hydrolases"/>
    <property type="match status" value="1"/>
</dbReference>
<feature type="region of interest" description="Disordered" evidence="1">
    <location>
        <begin position="1"/>
        <end position="32"/>
    </location>
</feature>
<sequence>MATASDNIVQSEDNSSKQDEYLPPEDEETEKEYRQKIEALRQRKDPVNILVIGPTGAGKSTFINNMMGGEVAETSHSMASKQFTVEVHKGVHKGIQIRVYDTVGFGDSRRKIYWPAINEETASI</sequence>
<feature type="domain" description="G" evidence="2">
    <location>
        <begin position="49"/>
        <end position="106"/>
    </location>
</feature>
<dbReference type="Pfam" id="PF01926">
    <property type="entry name" value="MMR_HSR1"/>
    <property type="match status" value="1"/>
</dbReference>
<proteinExistence type="predicted"/>
<dbReference type="InParanoid" id="A0A1X7TD84"/>
<dbReference type="AlphaFoldDB" id="A0A1X7TD84"/>
<organism evidence="3">
    <name type="scientific">Amphimedon queenslandica</name>
    <name type="common">Sponge</name>
    <dbReference type="NCBI Taxonomy" id="400682"/>
    <lineage>
        <taxon>Eukaryota</taxon>
        <taxon>Metazoa</taxon>
        <taxon>Porifera</taxon>
        <taxon>Demospongiae</taxon>
        <taxon>Heteroscleromorpha</taxon>
        <taxon>Haplosclerida</taxon>
        <taxon>Niphatidae</taxon>
        <taxon>Amphimedon</taxon>
    </lineage>
</organism>
<dbReference type="EnsemblMetazoa" id="Aqu2.1.12305_001">
    <property type="protein sequence ID" value="Aqu2.1.12305_001"/>
    <property type="gene ID" value="Aqu2.1.12305"/>
</dbReference>